<dbReference type="EMBL" id="JADEWZ010000031">
    <property type="protein sequence ID" value="MBE9117835.1"/>
    <property type="molecule type" value="Genomic_DNA"/>
</dbReference>
<organism evidence="1 2">
    <name type="scientific">Lusitaniella coriacea LEGE 07157</name>
    <dbReference type="NCBI Taxonomy" id="945747"/>
    <lineage>
        <taxon>Bacteria</taxon>
        <taxon>Bacillati</taxon>
        <taxon>Cyanobacteriota</taxon>
        <taxon>Cyanophyceae</taxon>
        <taxon>Spirulinales</taxon>
        <taxon>Lusitaniellaceae</taxon>
        <taxon>Lusitaniella</taxon>
    </lineage>
</organism>
<name>A0A8J7JCR9_9CYAN</name>
<keyword evidence="2" id="KW-1185">Reference proteome</keyword>
<dbReference type="Gene3D" id="1.25.40.10">
    <property type="entry name" value="Tetratricopeptide repeat domain"/>
    <property type="match status" value="2"/>
</dbReference>
<protein>
    <submittedName>
        <fullName evidence="1">Uncharacterized protein</fullName>
    </submittedName>
</protein>
<reference evidence="1" key="1">
    <citation type="submission" date="2020-10" db="EMBL/GenBank/DDBJ databases">
        <authorList>
            <person name="Castelo-Branco R."/>
            <person name="Eusebio N."/>
            <person name="Adriana R."/>
            <person name="Vieira A."/>
            <person name="Brugerolle De Fraissinette N."/>
            <person name="Rezende De Castro R."/>
            <person name="Schneider M.P."/>
            <person name="Vasconcelos V."/>
            <person name="Leao P.N."/>
        </authorList>
    </citation>
    <scope>NUCLEOTIDE SEQUENCE</scope>
    <source>
        <strain evidence="1">LEGE 07157</strain>
    </source>
</reference>
<evidence type="ECO:0000313" key="1">
    <source>
        <dbReference type="EMBL" id="MBE9117835.1"/>
    </source>
</evidence>
<accession>A0A8J7JCR9</accession>
<dbReference type="Proteomes" id="UP000654482">
    <property type="component" value="Unassembled WGS sequence"/>
</dbReference>
<dbReference type="AlphaFoldDB" id="A0A8J7JCR9"/>
<dbReference type="SUPFAM" id="SSF48452">
    <property type="entry name" value="TPR-like"/>
    <property type="match status" value="1"/>
</dbReference>
<gene>
    <name evidence="1" type="ORF">IQ249_18200</name>
</gene>
<evidence type="ECO:0000313" key="2">
    <source>
        <dbReference type="Proteomes" id="UP000654482"/>
    </source>
</evidence>
<dbReference type="RefSeq" id="WP_194030919.1">
    <property type="nucleotide sequence ID" value="NZ_JADEWZ010000031.1"/>
</dbReference>
<dbReference type="InterPro" id="IPR011990">
    <property type="entry name" value="TPR-like_helical_dom_sf"/>
</dbReference>
<sequence>MKLGETDRALEIARSLPSEEDTIWILQEINEAFVEAEEEDRDIEAFDRTVAFAQSLENASYKARVLSLMAVALVEVGERDRALEIARSLPSDDAKAALLKEIALSLVERGMLSRDKALELTQWFDSDDYKICLLRDIARALAEKGEKEIAIQLLDRMLELIA</sequence>
<proteinExistence type="predicted"/>
<comment type="caution">
    <text evidence="1">The sequence shown here is derived from an EMBL/GenBank/DDBJ whole genome shotgun (WGS) entry which is preliminary data.</text>
</comment>